<dbReference type="EMBL" id="JMCB01000031">
    <property type="protein sequence ID" value="KFE60114.1"/>
    <property type="molecule type" value="Genomic_DNA"/>
</dbReference>
<sequence>MPSVSPALRWEVLRALDKAAEDVAHGHPSLQVAFHYLRLTKAAWAEVDKALDAVRFDVRAELLEEFALSEGGHSSEGQRLRDRLAVAEGNGHLPWESPEGHTRRQCVALLFIARELAKRLPVVGAGPLLPSLPLTRSTS</sequence>
<gene>
    <name evidence="1" type="ORF">DB31_5985</name>
</gene>
<organism evidence="1 2">
    <name type="scientific">Hyalangium minutum</name>
    <dbReference type="NCBI Taxonomy" id="394096"/>
    <lineage>
        <taxon>Bacteria</taxon>
        <taxon>Pseudomonadati</taxon>
        <taxon>Myxococcota</taxon>
        <taxon>Myxococcia</taxon>
        <taxon>Myxococcales</taxon>
        <taxon>Cystobacterineae</taxon>
        <taxon>Archangiaceae</taxon>
        <taxon>Hyalangium</taxon>
    </lineage>
</organism>
<dbReference type="RefSeq" id="WP_044199312.1">
    <property type="nucleotide sequence ID" value="NZ_JMCB01000031.1"/>
</dbReference>
<dbReference type="Proteomes" id="UP000028725">
    <property type="component" value="Unassembled WGS sequence"/>
</dbReference>
<name>A0A085VXF1_9BACT</name>
<keyword evidence="2" id="KW-1185">Reference proteome</keyword>
<comment type="caution">
    <text evidence="1">The sequence shown here is derived from an EMBL/GenBank/DDBJ whole genome shotgun (WGS) entry which is preliminary data.</text>
</comment>
<evidence type="ECO:0000313" key="1">
    <source>
        <dbReference type="EMBL" id="KFE60114.1"/>
    </source>
</evidence>
<accession>A0A085VXF1</accession>
<proteinExistence type="predicted"/>
<dbReference type="OrthoDB" id="5539304at2"/>
<dbReference type="AlphaFoldDB" id="A0A085VXF1"/>
<protein>
    <submittedName>
        <fullName evidence="1">Uncharacterized protein</fullName>
    </submittedName>
</protein>
<reference evidence="1 2" key="1">
    <citation type="submission" date="2014-04" db="EMBL/GenBank/DDBJ databases">
        <title>Genome assembly of Hyalangium minutum DSM 14724.</title>
        <authorList>
            <person name="Sharma G."/>
            <person name="Subramanian S."/>
        </authorList>
    </citation>
    <scope>NUCLEOTIDE SEQUENCE [LARGE SCALE GENOMIC DNA]</scope>
    <source>
        <strain evidence="1 2">DSM 14724</strain>
    </source>
</reference>
<dbReference type="STRING" id="394096.DB31_5985"/>
<evidence type="ECO:0000313" key="2">
    <source>
        <dbReference type="Proteomes" id="UP000028725"/>
    </source>
</evidence>